<dbReference type="SUPFAM" id="SSF56436">
    <property type="entry name" value="C-type lectin-like"/>
    <property type="match status" value="1"/>
</dbReference>
<dbReference type="EnsemblPlants" id="Pp3c20_13320V3.5">
    <property type="protein sequence ID" value="Pp3c20_13320V3.5"/>
    <property type="gene ID" value="Pp3c20_13320"/>
</dbReference>
<organism evidence="6">
    <name type="scientific">Physcomitrium patens</name>
    <name type="common">Spreading-leaved earth moss</name>
    <name type="synonym">Physcomitrella patens</name>
    <dbReference type="NCBI Taxonomy" id="3218"/>
    <lineage>
        <taxon>Eukaryota</taxon>
        <taxon>Viridiplantae</taxon>
        <taxon>Streptophyta</taxon>
        <taxon>Embryophyta</taxon>
        <taxon>Bryophyta</taxon>
        <taxon>Bryophytina</taxon>
        <taxon>Bryopsida</taxon>
        <taxon>Funariidae</taxon>
        <taxon>Funariales</taxon>
        <taxon>Funariaceae</taxon>
        <taxon>Physcomitrium</taxon>
    </lineage>
</organism>
<evidence type="ECO:0000259" key="4">
    <source>
        <dbReference type="Pfam" id="PF03781"/>
    </source>
</evidence>
<dbReference type="GeneID" id="112273553"/>
<dbReference type="KEGG" id="ppp:112273553"/>
<dbReference type="RefSeq" id="XP_024358240.1">
    <property type="nucleotide sequence ID" value="XM_024502472.2"/>
</dbReference>
<evidence type="ECO:0000256" key="1">
    <source>
        <dbReference type="ARBA" id="ARBA00022603"/>
    </source>
</evidence>
<evidence type="ECO:0000313" key="7">
    <source>
        <dbReference type="EnsemblPlants" id="Pp3c20_13320V3.1"/>
    </source>
</evidence>
<evidence type="ECO:0000313" key="8">
    <source>
        <dbReference type="Proteomes" id="UP000006727"/>
    </source>
</evidence>
<dbReference type="GO" id="GO:0052706">
    <property type="term" value="F:L-histidine N(alpha)-methyltransferase activity"/>
    <property type="evidence" value="ECO:0000318"/>
    <property type="project" value="GO_Central"/>
</dbReference>
<feature type="domain" description="Sulfatase-modifying factor enzyme-like" evidence="4">
    <location>
        <begin position="724"/>
        <end position="791"/>
    </location>
</feature>
<keyword evidence="2" id="KW-0808">Transferase</keyword>
<dbReference type="AlphaFoldDB" id="A0A2K1IV40"/>
<dbReference type="RefSeq" id="XP_024358241.1">
    <property type="nucleotide sequence ID" value="XM_024502473.2"/>
</dbReference>
<feature type="compositionally biased region" description="Low complexity" evidence="3">
    <location>
        <begin position="482"/>
        <end position="503"/>
    </location>
</feature>
<feature type="compositionally biased region" description="Basic and acidic residues" evidence="3">
    <location>
        <begin position="468"/>
        <end position="478"/>
    </location>
</feature>
<dbReference type="SUPFAM" id="SSF53335">
    <property type="entry name" value="S-adenosyl-L-methionine-dependent methyltransferases"/>
    <property type="match status" value="1"/>
</dbReference>
<feature type="domain" description="Histidine-specific methyltransferase SAM-dependent" evidence="5">
    <location>
        <begin position="11"/>
        <end position="305"/>
    </location>
</feature>
<evidence type="ECO:0008006" key="9">
    <source>
        <dbReference type="Google" id="ProtNLM"/>
    </source>
</evidence>
<sequence length="799" mass="90539">MGKSFDSPKVQVLKGLQGLLKEIPCSLLYDDRGSELYEKITELEEYYPFRVEEQRLKEHARNISASIPEGSVIVELGCGTARKSSIVLSAVQAHYKRCRFVGIDVSSSFLQEAHTNLVEEGIAPDCIEMVECEYMEGLKKVRTMYPTANLCIMWLGSSVGNFTDECAIQFFRDIHAAVGTHSQIFLCADMWKDTAKLYSAYYDKKGVTELFIKNGMRCALALLGHNTTPSEEDAWIYEVVVNEDLRRVEMYLKFTNELLLPEYNIHVRSGERVLVEVSRKFTVGDFNRLANEAGFHIDVAWRDSMWGMQMLIPFKEALERCWAQTDRFFQDILDWSIKPIDVRHPFKFYYGHIQAFAKLKLLTNEPPAPMDITFSRGIDPNVVDPTKCHSHPEVPTEWPSRGEIEIYVQKTRAKLLAALAANQISPRLAILAIEHEYMHLETLAYMRAQERKAAFEKKKRANRTTPDNAHDITNDVHKHGANGITNGITNGNTKGNTNGNTKGITNGIVKVSISNGYSEAGHHSSHTDGPHSTESNGFTKGHPFNGVHKTCTNVATNGKVHKVDEELEGSNMIYIAPGKVVVGGDPSDGTFMWDNEYPSFTTTVTEPFRVSSKPVTVGEFLTFVKAGGYSRQELWKPLDFAFFQLHRITAPATWSEIDGDYFVHSSHTTEHWRSVASEPVFTSLSEAEAFCAWSGGRVMTEPEYHLILASKEGERVKKLRSGGWEWTSTPFEPLPGFKAMPEYPEYSSDFFDGCHYVLKGASPVTHRCMWRDTFRNFYQRQYPYVFAKFRVCKNFANCE</sequence>
<dbReference type="EnsemblPlants" id="Pp3c20_13320V3.3">
    <property type="protein sequence ID" value="Pp3c20_13320V3.3"/>
    <property type="gene ID" value="Pp3c20_13320"/>
</dbReference>
<dbReference type="Gene3D" id="3.90.1580.10">
    <property type="entry name" value="paralog of FGE (formylglycine-generating enzyme)"/>
    <property type="match status" value="1"/>
</dbReference>
<dbReference type="Gramene" id="Pp3c20_13320V3.1">
    <property type="protein sequence ID" value="Pp3c20_13320V3.1"/>
    <property type="gene ID" value="Pp3c20_13320"/>
</dbReference>
<dbReference type="InterPro" id="IPR029063">
    <property type="entry name" value="SAM-dependent_MTases_sf"/>
</dbReference>
<dbReference type="InterPro" id="IPR019257">
    <property type="entry name" value="MeTrfase_dom"/>
</dbReference>
<gene>
    <name evidence="7" type="primary">LOC112273553</name>
    <name evidence="6" type="ORF">PHYPA_025087</name>
</gene>
<dbReference type="SMR" id="A0A2K1IV40"/>
<dbReference type="STRING" id="3218.A0A2K1IV40"/>
<dbReference type="InterPro" id="IPR042095">
    <property type="entry name" value="SUMF_sf"/>
</dbReference>
<dbReference type="EnsemblPlants" id="Pp3c20_13320V3.2">
    <property type="protein sequence ID" value="Pp3c20_13320V3.2"/>
    <property type="gene ID" value="Pp3c20_13320"/>
</dbReference>
<evidence type="ECO:0000256" key="2">
    <source>
        <dbReference type="ARBA" id="ARBA00022679"/>
    </source>
</evidence>
<dbReference type="Gramene" id="Pp3c20_13320V3.2">
    <property type="protein sequence ID" value="Pp3c20_13320V3.2"/>
    <property type="gene ID" value="Pp3c20_13320"/>
</dbReference>
<dbReference type="OrthoDB" id="659at2759"/>
<dbReference type="Proteomes" id="UP000006727">
    <property type="component" value="Chromosome 20"/>
</dbReference>
<dbReference type="InterPro" id="IPR051128">
    <property type="entry name" value="EgtD_Methyltrsf_superfamily"/>
</dbReference>
<dbReference type="EnsemblPlants" id="Pp3c20_13320V3.4">
    <property type="protein sequence ID" value="Pp3c20_13320V3.4"/>
    <property type="gene ID" value="Pp3c20_13320"/>
</dbReference>
<proteinExistence type="predicted"/>
<dbReference type="Gene3D" id="3.40.50.150">
    <property type="entry name" value="Vaccinia Virus protein VP39"/>
    <property type="match status" value="1"/>
</dbReference>
<keyword evidence="8" id="KW-1185">Reference proteome</keyword>
<feature type="region of interest" description="Disordered" evidence="3">
    <location>
        <begin position="457"/>
        <end position="503"/>
    </location>
</feature>
<dbReference type="PANTHER" id="PTHR43397">
    <property type="entry name" value="ERGOTHIONEINE BIOSYNTHESIS PROTEIN 1"/>
    <property type="match status" value="1"/>
</dbReference>
<feature type="region of interest" description="Disordered" evidence="3">
    <location>
        <begin position="517"/>
        <end position="544"/>
    </location>
</feature>
<protein>
    <recommendedName>
        <fullName evidence="9">Sulfatase-modifying factor enzyme domain-containing protein</fullName>
    </recommendedName>
</protein>
<dbReference type="PaxDb" id="3218-PP1S94_113V6.1"/>
<evidence type="ECO:0000259" key="5">
    <source>
        <dbReference type="Pfam" id="PF10017"/>
    </source>
</evidence>
<accession>A0A2K1IV40</accession>
<dbReference type="GO" id="GO:0032259">
    <property type="term" value="P:methylation"/>
    <property type="evidence" value="ECO:0007669"/>
    <property type="project" value="UniProtKB-KW"/>
</dbReference>
<dbReference type="Gramene" id="Pp3c20_13320V3.5">
    <property type="protein sequence ID" value="Pp3c20_13320V3.5"/>
    <property type="gene ID" value="Pp3c20_13320"/>
</dbReference>
<evidence type="ECO:0000313" key="6">
    <source>
        <dbReference type="EMBL" id="PNR33144.1"/>
    </source>
</evidence>
<dbReference type="Pfam" id="PF10017">
    <property type="entry name" value="Methyltransf_33"/>
    <property type="match status" value="1"/>
</dbReference>
<dbReference type="InterPro" id="IPR005532">
    <property type="entry name" value="SUMF_dom"/>
</dbReference>
<dbReference type="EMBL" id="ABEU02000020">
    <property type="protein sequence ID" value="PNR33144.1"/>
    <property type="molecule type" value="Genomic_DNA"/>
</dbReference>
<dbReference type="InterPro" id="IPR016187">
    <property type="entry name" value="CTDL_fold"/>
</dbReference>
<dbReference type="Gramene" id="Pp3c20_13320V3.3">
    <property type="protein sequence ID" value="Pp3c20_13320V3.3"/>
    <property type="gene ID" value="Pp3c20_13320"/>
</dbReference>
<feature type="domain" description="Sulfatase-modifying factor enzyme-like" evidence="4">
    <location>
        <begin position="570"/>
        <end position="705"/>
    </location>
</feature>
<keyword evidence="1" id="KW-0489">Methyltransferase</keyword>
<name>A0A2K1IV40_PHYPA</name>
<dbReference type="EnsemblPlants" id="Pp3c20_13320V3.1">
    <property type="protein sequence ID" value="Pp3c20_13320V3.1"/>
    <property type="gene ID" value="Pp3c20_13320"/>
</dbReference>
<feature type="compositionally biased region" description="Basic and acidic residues" evidence="3">
    <location>
        <begin position="520"/>
        <end position="531"/>
    </location>
</feature>
<dbReference type="Pfam" id="PF03781">
    <property type="entry name" value="FGE-sulfatase"/>
    <property type="match status" value="2"/>
</dbReference>
<reference evidence="6 8" key="1">
    <citation type="journal article" date="2008" name="Science">
        <title>The Physcomitrella genome reveals evolutionary insights into the conquest of land by plants.</title>
        <authorList>
            <person name="Rensing S."/>
            <person name="Lang D."/>
            <person name="Zimmer A."/>
            <person name="Terry A."/>
            <person name="Salamov A."/>
            <person name="Shapiro H."/>
            <person name="Nishiyama T."/>
            <person name="Perroud P.-F."/>
            <person name="Lindquist E."/>
            <person name="Kamisugi Y."/>
            <person name="Tanahashi T."/>
            <person name="Sakakibara K."/>
            <person name="Fujita T."/>
            <person name="Oishi K."/>
            <person name="Shin-I T."/>
            <person name="Kuroki Y."/>
            <person name="Toyoda A."/>
            <person name="Suzuki Y."/>
            <person name="Hashimoto A."/>
            <person name="Yamaguchi K."/>
            <person name="Sugano A."/>
            <person name="Kohara Y."/>
            <person name="Fujiyama A."/>
            <person name="Anterola A."/>
            <person name="Aoki S."/>
            <person name="Ashton N."/>
            <person name="Barbazuk W.B."/>
            <person name="Barker E."/>
            <person name="Bennetzen J."/>
            <person name="Bezanilla M."/>
            <person name="Blankenship R."/>
            <person name="Cho S.H."/>
            <person name="Dutcher S."/>
            <person name="Estelle M."/>
            <person name="Fawcett J.A."/>
            <person name="Gundlach H."/>
            <person name="Hanada K."/>
            <person name="Heyl A."/>
            <person name="Hicks K.A."/>
            <person name="Hugh J."/>
            <person name="Lohr M."/>
            <person name="Mayer K."/>
            <person name="Melkozernov A."/>
            <person name="Murata T."/>
            <person name="Nelson D."/>
            <person name="Pils B."/>
            <person name="Prigge M."/>
            <person name="Reiss B."/>
            <person name="Renner T."/>
            <person name="Rombauts S."/>
            <person name="Rushton P."/>
            <person name="Sanderfoot A."/>
            <person name="Schween G."/>
            <person name="Shiu S.-H."/>
            <person name="Stueber K."/>
            <person name="Theodoulou F.L."/>
            <person name="Tu H."/>
            <person name="Van de Peer Y."/>
            <person name="Verrier P.J."/>
            <person name="Waters E."/>
            <person name="Wood A."/>
            <person name="Yang L."/>
            <person name="Cove D."/>
            <person name="Cuming A."/>
            <person name="Hasebe M."/>
            <person name="Lucas S."/>
            <person name="Mishler D.B."/>
            <person name="Reski R."/>
            <person name="Grigoriev I."/>
            <person name="Quatrano R.S."/>
            <person name="Boore J.L."/>
        </authorList>
    </citation>
    <scope>NUCLEOTIDE SEQUENCE [LARGE SCALE GENOMIC DNA]</scope>
    <source>
        <strain evidence="7 8">cv. Gransden 2004</strain>
    </source>
</reference>
<reference evidence="6 8" key="2">
    <citation type="journal article" date="2018" name="Plant J.">
        <title>The Physcomitrella patens chromosome-scale assembly reveals moss genome structure and evolution.</title>
        <authorList>
            <person name="Lang D."/>
            <person name="Ullrich K.K."/>
            <person name="Murat F."/>
            <person name="Fuchs J."/>
            <person name="Jenkins J."/>
            <person name="Haas F.B."/>
            <person name="Piednoel M."/>
            <person name="Gundlach H."/>
            <person name="Van Bel M."/>
            <person name="Meyberg R."/>
            <person name="Vives C."/>
            <person name="Morata J."/>
            <person name="Symeonidi A."/>
            <person name="Hiss M."/>
            <person name="Muchero W."/>
            <person name="Kamisugi Y."/>
            <person name="Saleh O."/>
            <person name="Blanc G."/>
            <person name="Decker E.L."/>
            <person name="van Gessel N."/>
            <person name="Grimwood J."/>
            <person name="Hayes R.D."/>
            <person name="Graham S.W."/>
            <person name="Gunter L.E."/>
            <person name="McDaniel S.F."/>
            <person name="Hoernstein S.N.W."/>
            <person name="Larsson A."/>
            <person name="Li F.W."/>
            <person name="Perroud P.F."/>
            <person name="Phillips J."/>
            <person name="Ranjan P."/>
            <person name="Rokshar D.S."/>
            <person name="Rothfels C.J."/>
            <person name="Schneider L."/>
            <person name="Shu S."/>
            <person name="Stevenson D.W."/>
            <person name="Thummler F."/>
            <person name="Tillich M."/>
            <person name="Villarreal Aguilar J.C."/>
            <person name="Widiez T."/>
            <person name="Wong G.K."/>
            <person name="Wymore A."/>
            <person name="Zhang Y."/>
            <person name="Zimmer A.D."/>
            <person name="Quatrano R.S."/>
            <person name="Mayer K.F.X."/>
            <person name="Goodstein D."/>
            <person name="Casacuberta J.M."/>
            <person name="Vandepoele K."/>
            <person name="Reski R."/>
            <person name="Cuming A.C."/>
            <person name="Tuskan G.A."/>
            <person name="Maumus F."/>
            <person name="Salse J."/>
            <person name="Schmutz J."/>
            <person name="Rensing S.A."/>
        </authorList>
    </citation>
    <scope>NUCLEOTIDE SEQUENCE [LARGE SCALE GENOMIC DNA]</scope>
    <source>
        <strain evidence="7 8">cv. Gransden 2004</strain>
    </source>
</reference>
<dbReference type="Gramene" id="Pp3c20_13320V3.4">
    <property type="protein sequence ID" value="Pp3c20_13320V3.4"/>
    <property type="gene ID" value="Pp3c20_13320"/>
</dbReference>
<dbReference type="PANTHER" id="PTHR43397:SF1">
    <property type="entry name" value="ERGOTHIONEINE BIOSYNTHESIS PROTEIN 1"/>
    <property type="match status" value="1"/>
</dbReference>
<evidence type="ECO:0000256" key="3">
    <source>
        <dbReference type="SAM" id="MobiDB-lite"/>
    </source>
</evidence>
<reference evidence="7" key="3">
    <citation type="submission" date="2020-12" db="UniProtKB">
        <authorList>
            <consortium name="EnsemblPlants"/>
        </authorList>
    </citation>
    <scope>IDENTIFICATION</scope>
</reference>
<dbReference type="OMA" id="FKHWHPT"/>